<feature type="non-terminal residue" evidence="7">
    <location>
        <position position="144"/>
    </location>
</feature>
<evidence type="ECO:0000259" key="6">
    <source>
        <dbReference type="Pfam" id="PF13873"/>
    </source>
</evidence>
<keyword evidence="3" id="KW-0805">Transcription regulation</keyword>
<proteinExistence type="predicted"/>
<dbReference type="InterPro" id="IPR028002">
    <property type="entry name" value="Myb_DNA-bind_5"/>
</dbReference>
<evidence type="ECO:0000313" key="7">
    <source>
        <dbReference type="EMBL" id="CAH0731027.1"/>
    </source>
</evidence>
<evidence type="ECO:0000256" key="5">
    <source>
        <dbReference type="ARBA" id="ARBA00025466"/>
    </source>
</evidence>
<dbReference type="PANTHER" id="PTHR21411">
    <property type="entry name" value="APONTIC"/>
    <property type="match status" value="1"/>
</dbReference>
<name>A0A8J9VFZ1_9NEOP</name>
<dbReference type="Proteomes" id="UP000838878">
    <property type="component" value="Chromosome 9"/>
</dbReference>
<dbReference type="PANTHER" id="PTHR21411:SF0">
    <property type="entry name" value="REGULATORY PROTEIN ZESTE"/>
    <property type="match status" value="1"/>
</dbReference>
<evidence type="ECO:0000256" key="1">
    <source>
        <dbReference type="ARBA" id="ARBA00011764"/>
    </source>
</evidence>
<evidence type="ECO:0000256" key="3">
    <source>
        <dbReference type="ARBA" id="ARBA00023015"/>
    </source>
</evidence>
<keyword evidence="4" id="KW-0804">Transcription</keyword>
<accession>A0A8J9VFZ1</accession>
<keyword evidence="8" id="KW-1185">Reference proteome</keyword>
<evidence type="ECO:0000256" key="2">
    <source>
        <dbReference type="ARBA" id="ARBA00016807"/>
    </source>
</evidence>
<evidence type="ECO:0000313" key="8">
    <source>
        <dbReference type="Proteomes" id="UP000838878"/>
    </source>
</evidence>
<organism evidence="7 8">
    <name type="scientific">Brenthis ino</name>
    <name type="common">lesser marbled fritillary</name>
    <dbReference type="NCBI Taxonomy" id="405034"/>
    <lineage>
        <taxon>Eukaryota</taxon>
        <taxon>Metazoa</taxon>
        <taxon>Ecdysozoa</taxon>
        <taxon>Arthropoda</taxon>
        <taxon>Hexapoda</taxon>
        <taxon>Insecta</taxon>
        <taxon>Pterygota</taxon>
        <taxon>Neoptera</taxon>
        <taxon>Endopterygota</taxon>
        <taxon>Lepidoptera</taxon>
        <taxon>Glossata</taxon>
        <taxon>Ditrysia</taxon>
        <taxon>Papilionoidea</taxon>
        <taxon>Nymphalidae</taxon>
        <taxon>Heliconiinae</taxon>
        <taxon>Argynnini</taxon>
        <taxon>Brenthis</taxon>
    </lineage>
</organism>
<dbReference type="Pfam" id="PF13873">
    <property type="entry name" value="Myb_DNA-bind_5"/>
    <property type="match status" value="1"/>
</dbReference>
<feature type="domain" description="Myb/SANT-like DNA-binding" evidence="6">
    <location>
        <begin position="7"/>
        <end position="81"/>
    </location>
</feature>
<sequence>MNPKRIRSINWDEEEKRLLRSVLRDYTKIIENKSLNTNTNKIKTKAWEEVHKKFNELNCRQRELGQLKVQWKSMNVNARKHTVHIKLKLIKWAVGAAEDHNPYDSDGLVPISSIDEVLPSGSGTCAIISLQIQNQLHIARLIIY</sequence>
<gene>
    <name evidence="7" type="ORF">BINO364_LOCUS15940</name>
</gene>
<comment type="function">
    <text evidence="5">Involved in transvection phenomena (= synapsis-dependent gene expression), where the synaptic pairing of chromosomes carrying genes with which zeste interacts influences the expression of these genes. Zeste binds to DNA and stimulates transcription from a nearby promoter.</text>
</comment>
<evidence type="ECO:0000256" key="4">
    <source>
        <dbReference type="ARBA" id="ARBA00023163"/>
    </source>
</evidence>
<dbReference type="AlphaFoldDB" id="A0A8J9VFZ1"/>
<comment type="subunit">
    <text evidence="1">Self-associates forming complexes of several hundred monomers.</text>
</comment>
<reference evidence="7" key="1">
    <citation type="submission" date="2021-12" db="EMBL/GenBank/DDBJ databases">
        <authorList>
            <person name="Martin H S."/>
        </authorList>
    </citation>
    <scope>NUCLEOTIDE SEQUENCE</scope>
</reference>
<dbReference type="OrthoDB" id="6084504at2759"/>
<dbReference type="EMBL" id="OV170229">
    <property type="protein sequence ID" value="CAH0731027.1"/>
    <property type="molecule type" value="Genomic_DNA"/>
</dbReference>
<protein>
    <recommendedName>
        <fullName evidence="2">Regulatory protein zeste</fullName>
    </recommendedName>
</protein>